<dbReference type="SUPFAM" id="SSF52467">
    <property type="entry name" value="DHS-like NAD/FAD-binding domain"/>
    <property type="match status" value="1"/>
</dbReference>
<protein>
    <submittedName>
        <fullName evidence="2">Uncharacterized protein</fullName>
    </submittedName>
</protein>
<proteinExistence type="predicted"/>
<accession>A0A332C1R7</accession>
<dbReference type="Gene3D" id="3.40.50.1220">
    <property type="entry name" value="TPP-binding domain"/>
    <property type="match status" value="1"/>
</dbReference>
<reference evidence="2 3" key="1">
    <citation type="submission" date="2018-07" db="EMBL/GenBank/DDBJ databases">
        <authorList>
            <consortium name="Pathogen Informatics"/>
        </authorList>
    </citation>
    <scope>NUCLEOTIDE SEQUENCE [LARGE SCALE GENOMIC DNA]</scope>
    <source>
        <strain evidence="2 3">4300STDY6470422</strain>
    </source>
</reference>
<evidence type="ECO:0000313" key="1">
    <source>
        <dbReference type="EMBL" id="MSS29428.1"/>
    </source>
</evidence>
<name>A0A332C1R7_KLEPN</name>
<reference evidence="1 4" key="2">
    <citation type="submission" date="2019-07" db="EMBL/GenBank/DDBJ databases">
        <title>Genome sequence of OXA-232-producing Klebsiella pneumoniae ST23 from septicemic neonate.</title>
        <authorList>
            <person name="Mukherjee S."/>
            <person name="Naha S."/>
            <person name="Bhadury P."/>
            <person name="Basu S."/>
        </authorList>
    </citation>
    <scope>NUCLEOTIDE SEQUENCE [LARGE SCALE GENOMIC DNA]</scope>
    <source>
        <strain evidence="1 4">EN5275</strain>
    </source>
</reference>
<sequence>MTIYNEDLINDLAQQKVVLFLGAGVSSSVNLDADNRFKGWPTFLEDASKDREPSLKKQIKKLLSSKDYLLACELLQADYGESWERKITEEYGRAAQPSSLHRALISLGQRIILTTNFDKLIESAWTSSLADGDRHFKVISKVDNDIFKVLKEHDTSYIIKIHGSIDDVSNIVFSRSQYIRLAFGNENYSLFLDSLLLNYTFLFVGFSMDDPAITSLMELYAYRYPRSRPHYIITSSNIPQNIREIHRRLRKLIVIPYNARNNHAELPELIEEMAEKVEIKMRTNIASMLAKTTASENT</sequence>
<dbReference type="AlphaFoldDB" id="A0A332C1R7"/>
<evidence type="ECO:0000313" key="3">
    <source>
        <dbReference type="Proteomes" id="UP000252603"/>
    </source>
</evidence>
<dbReference type="Pfam" id="PF13289">
    <property type="entry name" value="SIR2_2"/>
    <property type="match status" value="1"/>
</dbReference>
<dbReference type="InterPro" id="IPR029035">
    <property type="entry name" value="DHS-like_NAD/FAD-binding_dom"/>
</dbReference>
<dbReference type="Proteomes" id="UP000252603">
    <property type="component" value="Unassembled WGS sequence"/>
</dbReference>
<dbReference type="RefSeq" id="WP_015874882.1">
    <property type="nucleotide sequence ID" value="NZ_AP025246.1"/>
</dbReference>
<dbReference type="EMBL" id="UFEU01000004">
    <property type="protein sequence ID" value="SSK29166.1"/>
    <property type="molecule type" value="Genomic_DNA"/>
</dbReference>
<evidence type="ECO:0000313" key="2">
    <source>
        <dbReference type="EMBL" id="SSK29166.1"/>
    </source>
</evidence>
<gene>
    <name evidence="1" type="ORF">FME62_01250</name>
    <name evidence="2" type="ORF">SAMEA4364603_02006</name>
</gene>
<dbReference type="EMBL" id="VINI01000001">
    <property type="protein sequence ID" value="MSS29428.1"/>
    <property type="molecule type" value="Genomic_DNA"/>
</dbReference>
<dbReference type="Proteomes" id="UP000468995">
    <property type="component" value="Unassembled WGS sequence"/>
</dbReference>
<evidence type="ECO:0000313" key="4">
    <source>
        <dbReference type="Proteomes" id="UP000468995"/>
    </source>
</evidence>
<organism evidence="2 3">
    <name type="scientific">Klebsiella pneumoniae</name>
    <dbReference type="NCBI Taxonomy" id="573"/>
    <lineage>
        <taxon>Bacteria</taxon>
        <taxon>Pseudomonadati</taxon>
        <taxon>Pseudomonadota</taxon>
        <taxon>Gammaproteobacteria</taxon>
        <taxon>Enterobacterales</taxon>
        <taxon>Enterobacteriaceae</taxon>
        <taxon>Klebsiella/Raoultella group</taxon>
        <taxon>Klebsiella</taxon>
        <taxon>Klebsiella pneumoniae complex</taxon>
    </lineage>
</organism>